<feature type="domain" description="Cytochrome c-552/4" evidence="1">
    <location>
        <begin position="32"/>
        <end position="101"/>
    </location>
</feature>
<organism evidence="2">
    <name type="scientific">Hydrogenobacter sp</name>
    <dbReference type="NCBI Taxonomy" id="2152829"/>
    <lineage>
        <taxon>Bacteria</taxon>
        <taxon>Pseudomonadati</taxon>
        <taxon>Aquificota</taxon>
        <taxon>Aquificia</taxon>
        <taxon>Aquificales</taxon>
        <taxon>Aquificaceae</taxon>
        <taxon>Hydrogenobacter</taxon>
    </lineage>
</organism>
<proteinExistence type="predicted"/>
<evidence type="ECO:0000313" key="2">
    <source>
        <dbReference type="EMBL" id="HEW46089.1"/>
    </source>
</evidence>
<dbReference type="SUPFAM" id="SSF48695">
    <property type="entry name" value="Multiheme cytochromes"/>
    <property type="match status" value="1"/>
</dbReference>
<comment type="caution">
    <text evidence="2">The sequence shown here is derived from an EMBL/GenBank/DDBJ whole genome shotgun (WGS) entry which is preliminary data.</text>
</comment>
<protein>
    <recommendedName>
        <fullName evidence="1">Cytochrome c-552/4 domain-containing protein</fullName>
    </recommendedName>
</protein>
<reference evidence="2" key="1">
    <citation type="journal article" date="2020" name="mSystems">
        <title>Genome- and Community-Level Interaction Insights into Carbon Utilization and Element Cycling Functions of Hydrothermarchaeota in Hydrothermal Sediment.</title>
        <authorList>
            <person name="Zhou Z."/>
            <person name="Liu Y."/>
            <person name="Xu W."/>
            <person name="Pan J."/>
            <person name="Luo Z.H."/>
            <person name="Li M."/>
        </authorList>
    </citation>
    <scope>NUCLEOTIDE SEQUENCE [LARGE SCALE GENOMIC DNA]</scope>
    <source>
        <strain evidence="2">SpSt-132</strain>
    </source>
</reference>
<name>A0A7C2Z2R0_9AQUI</name>
<dbReference type="EMBL" id="DSFP01000047">
    <property type="protein sequence ID" value="HEW46089.1"/>
    <property type="molecule type" value="Genomic_DNA"/>
</dbReference>
<dbReference type="Pfam" id="PF13435">
    <property type="entry name" value="Cytochrome_C554"/>
    <property type="match status" value="1"/>
</dbReference>
<dbReference type="AlphaFoldDB" id="A0A7C2Z2R0"/>
<evidence type="ECO:0000259" key="1">
    <source>
        <dbReference type="Pfam" id="PF13435"/>
    </source>
</evidence>
<gene>
    <name evidence="2" type="ORF">ENO47_05410</name>
</gene>
<dbReference type="InterPro" id="IPR036280">
    <property type="entry name" value="Multihaem_cyt_sf"/>
</dbReference>
<accession>A0A7C2Z2R0</accession>
<dbReference type="Gene3D" id="1.10.1130.10">
    <property type="entry name" value="Flavocytochrome C3, Chain A"/>
    <property type="match status" value="1"/>
</dbReference>
<dbReference type="InterPro" id="IPR023155">
    <property type="entry name" value="Cyt_c-552/4"/>
</dbReference>
<sequence length="299" mass="34564">MVVFFLLFFFISSCGNVFVEKDLLERPQAKRCSDCHSDIFKEWEKSRHAMAWKSEKFRLESENYTKNKCLSCHAPHQVDPGVKPALRVEFKEDGISCVACHFKEETKAMHGPHKVWSPPHPSRQDLNYAKAFFCAGCHQDTYKEWHLTKVQKSCQDCHMPSLGEKRIVQKFPFEYFHTKKPRHDHSFPTGKAKPGDIIVELERGANLRLKVVNVGIPHNLPTADQGDPKLYIIIDALLPTGESARIVRVLSYQAKNALVYREPTYIDLPWQEVKHVVVKIERKLSWKEGRENILEAVVK</sequence>